<sequence length="12" mass="1378">MELDFVYSGFGI</sequence>
<keyword evidence="2" id="KW-1185">Reference proteome</keyword>
<dbReference type="EMBL" id="LWCA01002566">
    <property type="protein sequence ID" value="OAF63795.1"/>
    <property type="molecule type" value="Genomic_DNA"/>
</dbReference>
<protein>
    <submittedName>
        <fullName evidence="1">Uncharacterized protein</fullName>
    </submittedName>
</protein>
<gene>
    <name evidence="1" type="ORF">A3Q56_08494</name>
</gene>
<dbReference type="Proteomes" id="UP000078046">
    <property type="component" value="Unassembled WGS sequence"/>
</dbReference>
<evidence type="ECO:0000313" key="2">
    <source>
        <dbReference type="Proteomes" id="UP000078046"/>
    </source>
</evidence>
<accession>A0A177AP56</accession>
<name>A0A177AP56_9BILA</name>
<proteinExistence type="predicted"/>
<evidence type="ECO:0000313" key="1">
    <source>
        <dbReference type="EMBL" id="OAF63795.1"/>
    </source>
</evidence>
<reference evidence="1 2" key="1">
    <citation type="submission" date="2016-04" db="EMBL/GenBank/DDBJ databases">
        <title>The genome of Intoshia linei affirms orthonectids as highly simplified spiralians.</title>
        <authorList>
            <person name="Mikhailov K.V."/>
            <person name="Slusarev G.S."/>
            <person name="Nikitin M.A."/>
            <person name="Logacheva M.D."/>
            <person name="Penin A."/>
            <person name="Aleoshin V."/>
            <person name="Panchin Y.V."/>
        </authorList>
    </citation>
    <scope>NUCLEOTIDE SEQUENCE [LARGE SCALE GENOMIC DNA]</scope>
    <source>
        <strain evidence="1">Intl2013</strain>
        <tissue evidence="1">Whole animal</tissue>
    </source>
</reference>
<organism evidence="1 2">
    <name type="scientific">Intoshia linei</name>
    <dbReference type="NCBI Taxonomy" id="1819745"/>
    <lineage>
        <taxon>Eukaryota</taxon>
        <taxon>Metazoa</taxon>
        <taxon>Spiralia</taxon>
        <taxon>Lophotrochozoa</taxon>
        <taxon>Mesozoa</taxon>
        <taxon>Orthonectida</taxon>
        <taxon>Rhopaluridae</taxon>
        <taxon>Intoshia</taxon>
    </lineage>
</organism>
<comment type="caution">
    <text evidence="1">The sequence shown here is derived from an EMBL/GenBank/DDBJ whole genome shotgun (WGS) entry which is preliminary data.</text>
</comment>